<sequence length="154" mass="16531">MQRRHLLLPPRGTLLRRDLLEARGRFLESQPPLWDVSERQFWPARRDGLGPGPGFAQAAFEAAPAGSSWGLPPFELRWRAGARSPALSRLGAAISMATAVAGHTVARECGGRAGRAVSGRACALGGDGRSQGSVKRARRGCTTWGTDYRVLVTV</sequence>
<protein>
    <submittedName>
        <fullName evidence="1">Uncharacterized protein</fullName>
    </submittedName>
</protein>
<organism evidence="1 2">
    <name type="scientific">Saguinus oedipus</name>
    <name type="common">Cotton-top tamarin</name>
    <name type="synonym">Oedipomidas oedipus</name>
    <dbReference type="NCBI Taxonomy" id="9490"/>
    <lineage>
        <taxon>Eukaryota</taxon>
        <taxon>Metazoa</taxon>
        <taxon>Chordata</taxon>
        <taxon>Craniata</taxon>
        <taxon>Vertebrata</taxon>
        <taxon>Euteleostomi</taxon>
        <taxon>Mammalia</taxon>
        <taxon>Eutheria</taxon>
        <taxon>Euarchontoglires</taxon>
        <taxon>Primates</taxon>
        <taxon>Haplorrhini</taxon>
        <taxon>Platyrrhini</taxon>
        <taxon>Cebidae</taxon>
        <taxon>Callitrichinae</taxon>
        <taxon>Saguinus</taxon>
    </lineage>
</organism>
<comment type="caution">
    <text evidence="1">The sequence shown here is derived from an EMBL/GenBank/DDBJ whole genome shotgun (WGS) entry which is preliminary data.</text>
</comment>
<keyword evidence="2" id="KW-1185">Reference proteome</keyword>
<name>A0ABQ9VE74_SAGOE</name>
<evidence type="ECO:0000313" key="1">
    <source>
        <dbReference type="EMBL" id="KAK2107355.1"/>
    </source>
</evidence>
<proteinExistence type="predicted"/>
<dbReference type="EMBL" id="JASSZA010000007">
    <property type="protein sequence ID" value="KAK2107355.1"/>
    <property type="molecule type" value="Genomic_DNA"/>
</dbReference>
<gene>
    <name evidence="1" type="ORF">P7K49_016869</name>
</gene>
<accession>A0ABQ9VE74</accession>
<reference evidence="1 2" key="1">
    <citation type="submission" date="2023-05" db="EMBL/GenBank/DDBJ databases">
        <title>B98-5 Cell Line De Novo Hybrid Assembly: An Optical Mapping Approach.</title>
        <authorList>
            <person name="Kananen K."/>
            <person name="Auerbach J.A."/>
            <person name="Kautto E."/>
            <person name="Blachly J.S."/>
        </authorList>
    </citation>
    <scope>NUCLEOTIDE SEQUENCE [LARGE SCALE GENOMIC DNA]</scope>
    <source>
        <strain evidence="1">B95-8</strain>
        <tissue evidence="1">Cell line</tissue>
    </source>
</reference>
<evidence type="ECO:0000313" key="2">
    <source>
        <dbReference type="Proteomes" id="UP001266305"/>
    </source>
</evidence>
<dbReference type="Proteomes" id="UP001266305">
    <property type="component" value="Unassembled WGS sequence"/>
</dbReference>